<dbReference type="GO" id="GO:0008170">
    <property type="term" value="F:N-methyltransferase activity"/>
    <property type="evidence" value="ECO:0007669"/>
    <property type="project" value="InterPro"/>
</dbReference>
<dbReference type="InterPro" id="IPR000055">
    <property type="entry name" value="Restrct_endonuc_typeI_TRD"/>
</dbReference>
<dbReference type="InterPro" id="IPR038333">
    <property type="entry name" value="T1MK-like_N_sf"/>
</dbReference>
<feature type="domain" description="DNA methylase adenine-specific" evidence="12">
    <location>
        <begin position="271"/>
        <end position="540"/>
    </location>
</feature>
<dbReference type="EC" id="2.1.1.72" evidence="3"/>
<protein>
    <recommendedName>
        <fullName evidence="3">site-specific DNA-methyltransferase (adenine-specific)</fullName>
        <ecNumber evidence="3">2.1.1.72</ecNumber>
    </recommendedName>
</protein>
<comment type="catalytic activity">
    <reaction evidence="9">
        <text>a 2'-deoxyadenosine in DNA + S-adenosyl-L-methionine = an N(6)-methyl-2'-deoxyadenosine in DNA + S-adenosyl-L-homocysteine + H(+)</text>
        <dbReference type="Rhea" id="RHEA:15197"/>
        <dbReference type="Rhea" id="RHEA-COMP:12418"/>
        <dbReference type="Rhea" id="RHEA-COMP:12419"/>
        <dbReference type="ChEBI" id="CHEBI:15378"/>
        <dbReference type="ChEBI" id="CHEBI:57856"/>
        <dbReference type="ChEBI" id="CHEBI:59789"/>
        <dbReference type="ChEBI" id="CHEBI:90615"/>
        <dbReference type="ChEBI" id="CHEBI:90616"/>
        <dbReference type="EC" id="2.1.1.72"/>
    </reaction>
</comment>
<feature type="coiled-coil region" evidence="10">
    <location>
        <begin position="724"/>
        <end position="751"/>
    </location>
</feature>
<evidence type="ECO:0000313" key="13">
    <source>
        <dbReference type="EMBL" id="RKO63657.1"/>
    </source>
</evidence>
<dbReference type="InterPro" id="IPR003356">
    <property type="entry name" value="DNA_methylase_A-5"/>
</dbReference>
<keyword evidence="6" id="KW-0949">S-adenosyl-L-methionine</keyword>
<keyword evidence="14" id="KW-1185">Reference proteome</keyword>
<comment type="caution">
    <text evidence="13">The sequence shown here is derived from an EMBL/GenBank/DDBJ whole genome shotgun (WGS) entry which is preliminary data.</text>
</comment>
<name>A0A420VJ83_9BACI</name>
<evidence type="ECO:0000256" key="9">
    <source>
        <dbReference type="ARBA" id="ARBA00047942"/>
    </source>
</evidence>
<keyword evidence="8" id="KW-0238">DNA-binding</keyword>
<keyword evidence="4 13" id="KW-0489">Methyltransferase</keyword>
<evidence type="ECO:0000256" key="10">
    <source>
        <dbReference type="SAM" id="Coils"/>
    </source>
</evidence>
<dbReference type="Proteomes" id="UP000286235">
    <property type="component" value="Unassembled WGS sequence"/>
</dbReference>
<dbReference type="InterPro" id="IPR051537">
    <property type="entry name" value="DNA_Adenine_Mtase"/>
</dbReference>
<evidence type="ECO:0000256" key="8">
    <source>
        <dbReference type="ARBA" id="ARBA00023125"/>
    </source>
</evidence>
<keyword evidence="5 13" id="KW-0808">Transferase</keyword>
<dbReference type="InterPro" id="IPR029063">
    <property type="entry name" value="SAM-dependent_MTases_sf"/>
</dbReference>
<evidence type="ECO:0000256" key="3">
    <source>
        <dbReference type="ARBA" id="ARBA00011900"/>
    </source>
</evidence>
<dbReference type="PANTHER" id="PTHR42933:SF4">
    <property type="entry name" value="TYPE I RESTRICTION ENZYME ECOKI METHYLASE SUBUNIT"/>
    <property type="match status" value="1"/>
</dbReference>
<keyword evidence="10" id="KW-0175">Coiled coil</keyword>
<dbReference type="Pfam" id="PF02384">
    <property type="entry name" value="N6_Mtase"/>
    <property type="match status" value="1"/>
</dbReference>
<dbReference type="EMBL" id="AZRV01000005">
    <property type="protein sequence ID" value="RKO63657.1"/>
    <property type="molecule type" value="Genomic_DNA"/>
</dbReference>
<organism evidence="13 14">
    <name type="scientific">Caldibacillus debilis GB1</name>
    <dbReference type="NCBI Taxonomy" id="1339248"/>
    <lineage>
        <taxon>Bacteria</taxon>
        <taxon>Bacillati</taxon>
        <taxon>Bacillota</taxon>
        <taxon>Bacilli</taxon>
        <taxon>Bacillales</taxon>
        <taxon>Bacillaceae</taxon>
        <taxon>Caldibacillus</taxon>
    </lineage>
</organism>
<dbReference type="SUPFAM" id="SSF53335">
    <property type="entry name" value="S-adenosyl-L-methionine-dependent methyltransferases"/>
    <property type="match status" value="1"/>
</dbReference>
<dbReference type="Gene3D" id="1.20.1260.30">
    <property type="match status" value="1"/>
</dbReference>
<dbReference type="RefSeq" id="WP_120666194.1">
    <property type="nucleotide sequence ID" value="NZ_AZRV01000005.1"/>
</dbReference>
<evidence type="ECO:0000256" key="5">
    <source>
        <dbReference type="ARBA" id="ARBA00022679"/>
    </source>
</evidence>
<evidence type="ECO:0000256" key="7">
    <source>
        <dbReference type="ARBA" id="ARBA00022747"/>
    </source>
</evidence>
<dbReference type="GO" id="GO:0032259">
    <property type="term" value="P:methylation"/>
    <property type="evidence" value="ECO:0007669"/>
    <property type="project" value="UniProtKB-KW"/>
</dbReference>
<accession>A0A420VJ83</accession>
<dbReference type="Gene3D" id="3.90.220.20">
    <property type="entry name" value="DNA methylase specificity domains"/>
    <property type="match status" value="1"/>
</dbReference>
<evidence type="ECO:0000313" key="14">
    <source>
        <dbReference type="Proteomes" id="UP000286235"/>
    </source>
</evidence>
<gene>
    <name evidence="13" type="ORF">Cdeb_02727</name>
</gene>
<dbReference type="SUPFAM" id="SSF116734">
    <property type="entry name" value="DNA methylase specificity domain"/>
    <property type="match status" value="1"/>
</dbReference>
<keyword evidence="7" id="KW-0680">Restriction system</keyword>
<sequence>MQPLEANTRTNFDQILINLGYNIDETQESCNVFKERAKTKAQNKLFNRKRPDYIIYESYSDRPIAIVEAKKIGTDITAALEQAIDYAKKLSCPLAFATNDTFIIGYHVLEEKVLKIDGIELQSFVNEETLLRFIKEGPELITNPVSSVFTKEEIIAIFKKINKMLRKEGLRTGQERFSAISELLFLKLLSEQNDVAEFIGDTKKVISKKYSWDALKNKPDDELVDFLNDSIKPRLINKYGEIFNNQFVVKKPEVLREIIDLLDPLNLSKADTDIKGDAFEYFLKHITNGVKDLGEYYTPRHIIKSIVGIVEPKYGDKIYDPFCGTGGFLIEVFKYLALRADMKNEEIREVIKSKSIYGREISSTARVAKMNMILFGDGSTNIEQMDSLEHPVKNKYDIAISNIPYSQETEYGNLYKLNTSNGDAVCVKHMWDSLKQDGKLAVIVPETFLYEEGPAEEVRKIICNNASSIIVISLPRGVFNPYTPTKTSVIIATKKANTKPKELFFYVVDNDGFELGARRRPLPGPSDLQLIKDYIQSKKSIPPRSVYITGNLKPNYSLLPFDYMEHIPENAKSNGIYLEKVISVREAIKLEDIINEDNSKEFAVLEVSQKGISISDITTDVKKYKKHKVVKEGDIVFNPHRINIGSIGRVYNIFPIMVVSPIYEIFQITNQEIDPNYLIALLKTETYKSVINHYAKGGARPIFRINDLKRIKIPLLSGKDLQKINNISKKIDEAIMEQNKLQIELEKLTNKFI</sequence>
<evidence type="ECO:0000259" key="11">
    <source>
        <dbReference type="Pfam" id="PF01420"/>
    </source>
</evidence>
<reference evidence="13 14" key="1">
    <citation type="submission" date="2013-12" db="EMBL/GenBank/DDBJ databases">
        <title>Genome and proteome characterization of Caldibacillus debilis GB1 derived from a cellulolytic aero-tolerant co-culture.</title>
        <authorList>
            <person name="Wushke S.T."/>
            <person name="Zhang X."/>
            <person name="Fristensky B."/>
            <person name="Wilkins J.A."/>
            <person name="Levin D.B."/>
            <person name="Sparling R."/>
        </authorList>
    </citation>
    <scope>NUCLEOTIDE SEQUENCE [LARGE SCALE GENOMIC DNA]</scope>
    <source>
        <strain evidence="13 14">GB1</strain>
    </source>
</reference>
<dbReference type="Pfam" id="PF01420">
    <property type="entry name" value="Methylase_S"/>
    <property type="match status" value="1"/>
</dbReference>
<dbReference type="InterPro" id="IPR053943">
    <property type="entry name" value="RlmKL-like_Mtase_CS"/>
</dbReference>
<evidence type="ECO:0000256" key="6">
    <source>
        <dbReference type="ARBA" id="ARBA00022691"/>
    </source>
</evidence>
<dbReference type="Gene3D" id="3.90.1570.30">
    <property type="match status" value="1"/>
</dbReference>
<dbReference type="InterPro" id="IPR044946">
    <property type="entry name" value="Restrct_endonuc_typeI_TRD_sf"/>
</dbReference>
<dbReference type="PRINTS" id="PR00507">
    <property type="entry name" value="N12N6MTFRASE"/>
</dbReference>
<comment type="similarity">
    <text evidence="2">Belongs to the type-I restriction system S methylase family.</text>
</comment>
<evidence type="ECO:0000259" key="12">
    <source>
        <dbReference type="Pfam" id="PF02384"/>
    </source>
</evidence>
<dbReference type="GO" id="GO:0003677">
    <property type="term" value="F:DNA binding"/>
    <property type="evidence" value="ECO:0007669"/>
    <property type="project" value="UniProtKB-KW"/>
</dbReference>
<dbReference type="GO" id="GO:0009307">
    <property type="term" value="P:DNA restriction-modification system"/>
    <property type="evidence" value="ECO:0007669"/>
    <property type="project" value="UniProtKB-KW"/>
</dbReference>
<dbReference type="CDD" id="cd02440">
    <property type="entry name" value="AdoMet_MTases"/>
    <property type="match status" value="1"/>
</dbReference>
<dbReference type="Gene3D" id="3.40.50.150">
    <property type="entry name" value="Vaccinia Virus protein VP39"/>
    <property type="match status" value="1"/>
</dbReference>
<proteinExistence type="inferred from homology"/>
<feature type="domain" description="Type I restriction modification DNA specificity" evidence="11">
    <location>
        <begin position="616"/>
        <end position="744"/>
    </location>
</feature>
<evidence type="ECO:0000256" key="2">
    <source>
        <dbReference type="ARBA" id="ARBA00010923"/>
    </source>
</evidence>
<dbReference type="PROSITE" id="PS01261">
    <property type="entry name" value="UPF0020"/>
    <property type="match status" value="1"/>
</dbReference>
<comment type="similarity">
    <text evidence="1">Belongs to the N(4)/N(6)-methyltransferase family.</text>
</comment>
<dbReference type="PANTHER" id="PTHR42933">
    <property type="entry name" value="SLR6095 PROTEIN"/>
    <property type="match status" value="1"/>
</dbReference>
<evidence type="ECO:0000256" key="4">
    <source>
        <dbReference type="ARBA" id="ARBA00022603"/>
    </source>
</evidence>
<dbReference type="AlphaFoldDB" id="A0A420VJ83"/>
<evidence type="ECO:0000256" key="1">
    <source>
        <dbReference type="ARBA" id="ARBA00006594"/>
    </source>
</evidence>
<dbReference type="GO" id="GO:0009007">
    <property type="term" value="F:site-specific DNA-methyltransferase (adenine-specific) activity"/>
    <property type="evidence" value="ECO:0007669"/>
    <property type="project" value="UniProtKB-EC"/>
</dbReference>